<proteinExistence type="predicted"/>
<organism evidence="1 2">
    <name type="scientific">Cytospora paraplurivora</name>
    <dbReference type="NCBI Taxonomy" id="2898453"/>
    <lineage>
        <taxon>Eukaryota</taxon>
        <taxon>Fungi</taxon>
        <taxon>Dikarya</taxon>
        <taxon>Ascomycota</taxon>
        <taxon>Pezizomycotina</taxon>
        <taxon>Sordariomycetes</taxon>
        <taxon>Sordariomycetidae</taxon>
        <taxon>Diaporthales</taxon>
        <taxon>Cytosporaceae</taxon>
        <taxon>Cytospora</taxon>
    </lineage>
</organism>
<protein>
    <submittedName>
        <fullName evidence="1">Uncharacterized protein</fullName>
    </submittedName>
</protein>
<evidence type="ECO:0000313" key="2">
    <source>
        <dbReference type="Proteomes" id="UP001320245"/>
    </source>
</evidence>
<accession>A0AAN9YGU3</accession>
<comment type="caution">
    <text evidence="1">The sequence shown here is derived from an EMBL/GenBank/DDBJ whole genome shotgun (WGS) entry which is preliminary data.</text>
</comment>
<dbReference type="EMBL" id="JAJSPL020000018">
    <property type="protein sequence ID" value="KAK7740965.1"/>
    <property type="molecule type" value="Genomic_DNA"/>
</dbReference>
<keyword evidence="2" id="KW-1185">Reference proteome</keyword>
<reference evidence="1 2" key="1">
    <citation type="journal article" date="2023" name="PLoS ONE">
        <title>Cytospora paraplurivora sp. nov. isolated from orchards with fruit tree decline syndrome in Ontario, Canada.</title>
        <authorList>
            <person name="Ilyukhin E."/>
            <person name="Nguyen H.D.T."/>
            <person name="Castle A.J."/>
            <person name="Ellouze W."/>
        </authorList>
    </citation>
    <scope>NUCLEOTIDE SEQUENCE [LARGE SCALE GENOMIC DNA]</scope>
    <source>
        <strain evidence="1 2">FDS-564</strain>
    </source>
</reference>
<name>A0AAN9YGU3_9PEZI</name>
<sequence>MRPLQFLLAFFMVTIAYLDFATAYLPTTSLGLTTFLFGFVASFEQRVSAPANSHLQTKASIHDGCYGGNRGNRSLAERFHPGLVSWTDLAKPSNQTNVAVLNHTFEALCAGLASETFSLGQHSYHCLANNMTTSRGVYGEYSVIASMTYLGPDATFSMAGDYEYCLAAMAQPRACPKGGFFGNVSLPWSDMNGTGQLNSTQYWDVRAQAVLSSCRTTKP</sequence>
<gene>
    <name evidence="1" type="ORF">SLS53_005028</name>
</gene>
<evidence type="ECO:0000313" key="1">
    <source>
        <dbReference type="EMBL" id="KAK7740965.1"/>
    </source>
</evidence>
<dbReference type="AlphaFoldDB" id="A0AAN9YGU3"/>
<dbReference type="Proteomes" id="UP001320245">
    <property type="component" value="Unassembled WGS sequence"/>
</dbReference>